<dbReference type="SMART" id="SM00471">
    <property type="entry name" value="HDc"/>
    <property type="match status" value="1"/>
</dbReference>
<protein>
    <recommendedName>
        <fullName evidence="5">HD domain-containing protein</fullName>
    </recommendedName>
</protein>
<proteinExistence type="predicted"/>
<evidence type="ECO:0008006" key="5">
    <source>
        <dbReference type="Google" id="ProtNLM"/>
    </source>
</evidence>
<dbReference type="InterPro" id="IPR029016">
    <property type="entry name" value="GAF-like_dom_sf"/>
</dbReference>
<dbReference type="Pfam" id="PF01590">
    <property type="entry name" value="GAF"/>
    <property type="match status" value="1"/>
</dbReference>
<dbReference type="Pfam" id="PF13487">
    <property type="entry name" value="HD_5"/>
    <property type="match status" value="1"/>
</dbReference>
<feature type="domain" description="HD-GYP" evidence="2">
    <location>
        <begin position="677"/>
        <end position="864"/>
    </location>
</feature>
<name>A0A660SGW9_UNCW3</name>
<feature type="domain" description="HD" evidence="1">
    <location>
        <begin position="699"/>
        <end position="821"/>
    </location>
</feature>
<dbReference type="Gene3D" id="3.30.450.40">
    <property type="match status" value="2"/>
</dbReference>
<dbReference type="SUPFAM" id="SSF109604">
    <property type="entry name" value="HD-domain/PDEase-like"/>
    <property type="match status" value="1"/>
</dbReference>
<gene>
    <name evidence="3" type="ORF">DRP53_06570</name>
</gene>
<dbReference type="PROSITE" id="PS51831">
    <property type="entry name" value="HD"/>
    <property type="match status" value="1"/>
</dbReference>
<organism evidence="3 4">
    <name type="scientific">candidate division WOR-3 bacterium</name>
    <dbReference type="NCBI Taxonomy" id="2052148"/>
    <lineage>
        <taxon>Bacteria</taxon>
        <taxon>Bacteria division WOR-3</taxon>
    </lineage>
</organism>
<evidence type="ECO:0000313" key="3">
    <source>
        <dbReference type="EMBL" id="RKX69947.1"/>
    </source>
</evidence>
<evidence type="ECO:0000259" key="2">
    <source>
        <dbReference type="PROSITE" id="PS51832"/>
    </source>
</evidence>
<dbReference type="AlphaFoldDB" id="A0A660SGW9"/>
<accession>A0A660SGW9</accession>
<dbReference type="Proteomes" id="UP000268469">
    <property type="component" value="Unassembled WGS sequence"/>
</dbReference>
<dbReference type="CDD" id="cd00077">
    <property type="entry name" value="HDc"/>
    <property type="match status" value="1"/>
</dbReference>
<dbReference type="InterPro" id="IPR006675">
    <property type="entry name" value="HDIG_dom"/>
</dbReference>
<dbReference type="PROSITE" id="PS51832">
    <property type="entry name" value="HD_GYP"/>
    <property type="match status" value="1"/>
</dbReference>
<dbReference type="Pfam" id="PF13185">
    <property type="entry name" value="GAF_2"/>
    <property type="match status" value="1"/>
</dbReference>
<dbReference type="SMART" id="SM00065">
    <property type="entry name" value="GAF"/>
    <property type="match status" value="2"/>
</dbReference>
<sequence>MIDFDRLLAKIFDKEKNITLLYWNPIEARLAFFNPKNQKLEEWQGYIGKRLAEVETELGRKGAIPLSMDGRYTHGILFSKKVGRRELDFMIGLFIDWYLGVYLKTAFKHSLELRERTDSILRMKSPKRIITAFAQAVTTTLNGKKYELISKRKITEASFGGSFPDFEFVLPFRVGEVAGIRIKGIGRVLPNEITLKYLENISAQFLSFLQLQQKFRDMAQVRRRFEFLKEFSTRFHELGELSYMMQFIQRKIGTVLDIESAMLTCRHADGSLKSQLVGRDLNRGYGERRENGKYIYVFPAYVHKEVAALLRLTTTKPLNRDDISFLKFLINEIEVIINLHAASKEQEKKIAELETAYEIANFYPFLTSPEEAYVVLAEKICRKTGFDIGAFVAVEGDEFVALQPIYGLKQPEERIAMKIHETEVMYSVYHSKKPFYTNSIRDQSFITRRIAARFGVERFVCLPYIFKDKVLGLFLTGRKENGPEITEDDIRLLKLLVNQAAILIQGLKSSAELNRQIRELRLINEISSIANSTLYLNELVRLTLQKLRGFIPHPYLAIFTYNEFGNILELVGHLGFQIPDPSYRVVKPGIGIVGNAALIRMPVLANDVSEDNRYIKMLDDVQAELSIPIVFQDRLLGVLDIQSPIKNAFKPEEVGLLSTIANQLASAIENARLHERVEETLTDAVRALVMTIDASDPYTRGHSERVTDYAVEIATELGLPQSEIDIIRKAALLHDIGKIGISELILLKKEKLSTEEMDEVKLHPLLGAQMLDGVRGFEEVRNLIKCHHEGYNGDGYPYGLRGEEIPLGARIIAVADVYEALTSDRPYRPAYSKAQAIEILKSEAGGHLDPKIVSVFIKILSRKE</sequence>
<dbReference type="InterPro" id="IPR003607">
    <property type="entry name" value="HD/PDEase_dom"/>
</dbReference>
<dbReference type="EMBL" id="QNBE01000058">
    <property type="protein sequence ID" value="RKX69947.1"/>
    <property type="molecule type" value="Genomic_DNA"/>
</dbReference>
<dbReference type="PANTHER" id="PTHR43155">
    <property type="entry name" value="CYCLIC DI-GMP PHOSPHODIESTERASE PA4108-RELATED"/>
    <property type="match status" value="1"/>
</dbReference>
<dbReference type="SUPFAM" id="SSF55781">
    <property type="entry name" value="GAF domain-like"/>
    <property type="match status" value="2"/>
</dbReference>
<dbReference type="NCBIfam" id="TIGR00277">
    <property type="entry name" value="HDIG"/>
    <property type="match status" value="1"/>
</dbReference>
<comment type="caution">
    <text evidence="3">The sequence shown here is derived from an EMBL/GenBank/DDBJ whole genome shotgun (WGS) entry which is preliminary data.</text>
</comment>
<evidence type="ECO:0000259" key="1">
    <source>
        <dbReference type="PROSITE" id="PS51831"/>
    </source>
</evidence>
<evidence type="ECO:0000313" key="4">
    <source>
        <dbReference type="Proteomes" id="UP000268469"/>
    </source>
</evidence>
<dbReference type="InterPro" id="IPR003018">
    <property type="entry name" value="GAF"/>
</dbReference>
<dbReference type="InterPro" id="IPR037522">
    <property type="entry name" value="HD_GYP_dom"/>
</dbReference>
<dbReference type="Gene3D" id="1.10.3210.10">
    <property type="entry name" value="Hypothetical protein af1432"/>
    <property type="match status" value="1"/>
</dbReference>
<dbReference type="PANTHER" id="PTHR43155:SF2">
    <property type="entry name" value="CYCLIC DI-GMP PHOSPHODIESTERASE PA4108"/>
    <property type="match status" value="1"/>
</dbReference>
<dbReference type="InterPro" id="IPR006674">
    <property type="entry name" value="HD_domain"/>
</dbReference>
<reference evidence="3 4" key="1">
    <citation type="submission" date="2018-06" db="EMBL/GenBank/DDBJ databases">
        <title>Extensive metabolic versatility and redundancy in microbially diverse, dynamic hydrothermal sediments.</title>
        <authorList>
            <person name="Dombrowski N."/>
            <person name="Teske A."/>
            <person name="Baker B.J."/>
        </authorList>
    </citation>
    <scope>NUCLEOTIDE SEQUENCE [LARGE SCALE GENOMIC DNA]</scope>
    <source>
        <strain evidence="3">B36_G15</strain>
    </source>
</reference>